<dbReference type="InterPro" id="IPR000014">
    <property type="entry name" value="PAS"/>
</dbReference>
<dbReference type="InterPro" id="IPR058544">
    <property type="entry name" value="ETR1_N"/>
</dbReference>
<dbReference type="GO" id="GO:0000155">
    <property type="term" value="F:phosphorelay sensor kinase activity"/>
    <property type="evidence" value="ECO:0007669"/>
    <property type="project" value="InterPro"/>
</dbReference>
<dbReference type="InterPro" id="IPR003594">
    <property type="entry name" value="HATPase_dom"/>
</dbReference>
<keyword evidence="5" id="KW-0547">Nucleotide-binding</keyword>
<dbReference type="SUPFAM" id="SSF55785">
    <property type="entry name" value="PYP-like sensor domain (PAS domain)"/>
    <property type="match status" value="1"/>
</dbReference>
<dbReference type="Pfam" id="PF00512">
    <property type="entry name" value="HisKA"/>
    <property type="match status" value="1"/>
</dbReference>
<dbReference type="InterPro" id="IPR036890">
    <property type="entry name" value="HATPase_C_sf"/>
</dbReference>
<keyword evidence="3" id="KW-0597">Phosphoprotein</keyword>
<dbReference type="KEGG" id="mech:Q9L42_007860"/>
<evidence type="ECO:0000256" key="3">
    <source>
        <dbReference type="ARBA" id="ARBA00022553"/>
    </source>
</evidence>
<evidence type="ECO:0000256" key="4">
    <source>
        <dbReference type="ARBA" id="ARBA00022679"/>
    </source>
</evidence>
<dbReference type="InterPro" id="IPR005467">
    <property type="entry name" value="His_kinase_dom"/>
</dbReference>
<evidence type="ECO:0000256" key="7">
    <source>
        <dbReference type="ARBA" id="ARBA00022840"/>
    </source>
</evidence>
<evidence type="ECO:0000259" key="11">
    <source>
        <dbReference type="PROSITE" id="PS50109"/>
    </source>
</evidence>
<dbReference type="InterPro" id="IPR036097">
    <property type="entry name" value="HisK_dim/P_sf"/>
</dbReference>
<keyword evidence="9" id="KW-0175">Coiled coil</keyword>
<dbReference type="Pfam" id="PF25487">
    <property type="entry name" value="ETR1_N"/>
    <property type="match status" value="1"/>
</dbReference>
<keyword evidence="14" id="KW-1185">Reference proteome</keyword>
<dbReference type="InterPro" id="IPR004358">
    <property type="entry name" value="Sig_transdc_His_kin-like_C"/>
</dbReference>
<dbReference type="InterPro" id="IPR003661">
    <property type="entry name" value="HisK_dim/P_dom"/>
</dbReference>
<dbReference type="Pfam" id="PF08447">
    <property type="entry name" value="PAS_3"/>
    <property type="match status" value="1"/>
</dbReference>
<keyword evidence="6" id="KW-0418">Kinase</keyword>
<accession>A0AAU7NYG7</accession>
<dbReference type="PANTHER" id="PTHR43065">
    <property type="entry name" value="SENSOR HISTIDINE KINASE"/>
    <property type="match status" value="1"/>
</dbReference>
<keyword evidence="10" id="KW-0472">Membrane</keyword>
<dbReference type="AlphaFoldDB" id="A0AAU7NYG7"/>
<reference evidence="13 14" key="1">
    <citation type="journal article" date="2024" name="Microbiology">
        <title>Methylomarinum rosea sp. nov., a novel halophilic methanotrophic bacterium from the hypersaline Lake Elton.</title>
        <authorList>
            <person name="Suleimanov R.Z."/>
            <person name="Oshkin I.Y."/>
            <person name="Danilova O.V."/>
            <person name="Suzina N.E."/>
            <person name="Dedysh S.N."/>
        </authorList>
    </citation>
    <scope>NUCLEOTIDE SEQUENCE [LARGE SCALE GENOMIC DNA]</scope>
    <source>
        <strain evidence="13 14">Ch1-1</strain>
    </source>
</reference>
<dbReference type="EC" id="2.7.13.3" evidence="2"/>
<sequence>MTLFNDTFLPHGYCLHWQPILIWLYTAFNALIATAYYSIPLALLYFVKKRSDLYFPWLFVLFGLFIFACGTTHILHILSLWQPIYSVQIILDGITALISIVTAVMLWKMLPMALDIPSPTQLKALNRNLNDEIRLRNQVEQDLRETQSQLERRVTERTEQLKKTNELLNESKKRLSTIIANVHAIIWTMDDNRQVTFISDYITQLLGFPASQLSDSRDCLAIIHRRDHYRLIHTVLRTLSQQIPGHIKCRIRHRNHCWRWICISMTPVKLNDDSWQIVGFVHDAHQDYLQQKQIRLMNKQLDKRVRQAIAENLQQEKIIASQARFAAMGEMVANIAHQWRQPLNSLSLTLEDLQEAEHQNQSNKQFLQQSIDKALQQIDKMSATIDVFQSRLQGENRKQFFAVPDVIHDTANLVQDYLSSQGINLVIEARQQTYAYGSPEELSQVFQNLIANARDAILTNNSSNKEIRFALTADSKQSIIEISDSGGGIDSAIKDRIFDPFFSSKNSARGIGLYMAKQLIEQSLHGSISLDNDQHGVKVTITLPNKRNRDD</sequence>
<dbReference type="Proteomes" id="UP001225378">
    <property type="component" value="Chromosome"/>
</dbReference>
<dbReference type="PROSITE" id="PS50112">
    <property type="entry name" value="PAS"/>
    <property type="match status" value="1"/>
</dbReference>
<keyword evidence="8" id="KW-0902">Two-component regulatory system</keyword>
<keyword evidence="10" id="KW-1133">Transmembrane helix</keyword>
<organism evidence="13 14">
    <name type="scientific">Methylomarinum roseum</name>
    <dbReference type="NCBI Taxonomy" id="3067653"/>
    <lineage>
        <taxon>Bacteria</taxon>
        <taxon>Pseudomonadati</taxon>
        <taxon>Pseudomonadota</taxon>
        <taxon>Gammaproteobacteria</taxon>
        <taxon>Methylococcales</taxon>
        <taxon>Methylococcaceae</taxon>
        <taxon>Methylomarinum</taxon>
    </lineage>
</organism>
<dbReference type="GO" id="GO:0005524">
    <property type="term" value="F:ATP binding"/>
    <property type="evidence" value="ECO:0007669"/>
    <property type="project" value="UniProtKB-KW"/>
</dbReference>
<evidence type="ECO:0000256" key="9">
    <source>
        <dbReference type="SAM" id="Coils"/>
    </source>
</evidence>
<dbReference type="SUPFAM" id="SSF55874">
    <property type="entry name" value="ATPase domain of HSP90 chaperone/DNA topoisomerase II/histidine kinase"/>
    <property type="match status" value="1"/>
</dbReference>
<keyword evidence="7 13" id="KW-0067">ATP-binding</keyword>
<evidence type="ECO:0000256" key="10">
    <source>
        <dbReference type="SAM" id="Phobius"/>
    </source>
</evidence>
<name>A0AAU7NYG7_9GAMM</name>
<keyword evidence="10" id="KW-0812">Transmembrane</keyword>
<dbReference type="InterPro" id="IPR013655">
    <property type="entry name" value="PAS_fold_3"/>
</dbReference>
<feature type="coiled-coil region" evidence="9">
    <location>
        <begin position="122"/>
        <end position="156"/>
    </location>
</feature>
<evidence type="ECO:0000313" key="14">
    <source>
        <dbReference type="Proteomes" id="UP001225378"/>
    </source>
</evidence>
<proteinExistence type="predicted"/>
<dbReference type="PROSITE" id="PS50109">
    <property type="entry name" value="HIS_KIN"/>
    <property type="match status" value="1"/>
</dbReference>
<dbReference type="Gene3D" id="3.30.450.20">
    <property type="entry name" value="PAS domain"/>
    <property type="match status" value="1"/>
</dbReference>
<feature type="transmembrane region" description="Helical" evidence="10">
    <location>
        <begin position="84"/>
        <end position="107"/>
    </location>
</feature>
<keyword evidence="4" id="KW-0808">Transferase</keyword>
<dbReference type="InterPro" id="IPR035965">
    <property type="entry name" value="PAS-like_dom_sf"/>
</dbReference>
<dbReference type="SMART" id="SM00388">
    <property type="entry name" value="HisKA"/>
    <property type="match status" value="1"/>
</dbReference>
<protein>
    <recommendedName>
        <fullName evidence="2">histidine kinase</fullName>
        <ecNumber evidence="2">2.7.13.3</ecNumber>
    </recommendedName>
</protein>
<feature type="domain" description="Histidine kinase" evidence="11">
    <location>
        <begin position="334"/>
        <end position="547"/>
    </location>
</feature>
<dbReference type="PANTHER" id="PTHR43065:SF10">
    <property type="entry name" value="PEROXIDE STRESS-ACTIVATED HISTIDINE KINASE MAK3"/>
    <property type="match status" value="1"/>
</dbReference>
<evidence type="ECO:0000256" key="5">
    <source>
        <dbReference type="ARBA" id="ARBA00022741"/>
    </source>
</evidence>
<comment type="catalytic activity">
    <reaction evidence="1">
        <text>ATP + protein L-histidine = ADP + protein N-phospho-L-histidine.</text>
        <dbReference type="EC" id="2.7.13.3"/>
    </reaction>
</comment>
<dbReference type="NCBIfam" id="TIGR00229">
    <property type="entry name" value="sensory_box"/>
    <property type="match status" value="1"/>
</dbReference>
<evidence type="ECO:0000256" key="6">
    <source>
        <dbReference type="ARBA" id="ARBA00022777"/>
    </source>
</evidence>
<dbReference type="SUPFAM" id="SSF47384">
    <property type="entry name" value="Homodimeric domain of signal transducing histidine kinase"/>
    <property type="match status" value="1"/>
</dbReference>
<evidence type="ECO:0000259" key="12">
    <source>
        <dbReference type="PROSITE" id="PS50112"/>
    </source>
</evidence>
<evidence type="ECO:0000256" key="1">
    <source>
        <dbReference type="ARBA" id="ARBA00000085"/>
    </source>
</evidence>
<dbReference type="Gene3D" id="3.30.565.10">
    <property type="entry name" value="Histidine kinase-like ATPase, C-terminal domain"/>
    <property type="match status" value="1"/>
</dbReference>
<dbReference type="RefSeq" id="WP_349432553.1">
    <property type="nucleotide sequence ID" value="NZ_CP157743.1"/>
</dbReference>
<feature type="domain" description="PAS" evidence="12">
    <location>
        <begin position="171"/>
        <end position="242"/>
    </location>
</feature>
<dbReference type="EMBL" id="CP157743">
    <property type="protein sequence ID" value="XBS22028.1"/>
    <property type="molecule type" value="Genomic_DNA"/>
</dbReference>
<gene>
    <name evidence="13" type="ORF">Q9L42_007860</name>
</gene>
<dbReference type="Gene3D" id="1.10.287.130">
    <property type="match status" value="1"/>
</dbReference>
<dbReference type="PRINTS" id="PR00344">
    <property type="entry name" value="BCTRLSENSOR"/>
</dbReference>
<feature type="transmembrane region" description="Helical" evidence="10">
    <location>
        <begin position="20"/>
        <end position="47"/>
    </location>
</feature>
<dbReference type="CDD" id="cd00082">
    <property type="entry name" value="HisKA"/>
    <property type="match status" value="1"/>
</dbReference>
<evidence type="ECO:0000256" key="8">
    <source>
        <dbReference type="ARBA" id="ARBA00023012"/>
    </source>
</evidence>
<dbReference type="CDD" id="cd00130">
    <property type="entry name" value="PAS"/>
    <property type="match status" value="1"/>
</dbReference>
<dbReference type="Pfam" id="PF02518">
    <property type="entry name" value="HATPase_c"/>
    <property type="match status" value="1"/>
</dbReference>
<dbReference type="SMART" id="SM00387">
    <property type="entry name" value="HATPase_c"/>
    <property type="match status" value="1"/>
</dbReference>
<dbReference type="SMART" id="SM00091">
    <property type="entry name" value="PAS"/>
    <property type="match status" value="1"/>
</dbReference>
<evidence type="ECO:0000313" key="13">
    <source>
        <dbReference type="EMBL" id="XBS22028.1"/>
    </source>
</evidence>
<feature type="transmembrane region" description="Helical" evidence="10">
    <location>
        <begin position="54"/>
        <end position="78"/>
    </location>
</feature>
<evidence type="ECO:0000256" key="2">
    <source>
        <dbReference type="ARBA" id="ARBA00012438"/>
    </source>
</evidence>